<protein>
    <submittedName>
        <fullName evidence="2">Uncharacterized protein</fullName>
    </submittedName>
</protein>
<proteinExistence type="predicted"/>
<dbReference type="EMBL" id="VTER01000001">
    <property type="protein sequence ID" value="TYS52039.1"/>
    <property type="molecule type" value="Genomic_DNA"/>
</dbReference>
<evidence type="ECO:0000313" key="2">
    <source>
        <dbReference type="EMBL" id="TYS52039.1"/>
    </source>
</evidence>
<organism evidence="2 3">
    <name type="scientific">Bacillus infantis</name>
    <dbReference type="NCBI Taxonomy" id="324767"/>
    <lineage>
        <taxon>Bacteria</taxon>
        <taxon>Bacillati</taxon>
        <taxon>Bacillota</taxon>
        <taxon>Bacilli</taxon>
        <taxon>Bacillales</taxon>
        <taxon>Bacillaceae</taxon>
        <taxon>Bacillus</taxon>
    </lineage>
</organism>
<comment type="caution">
    <text evidence="2">The sequence shown here is derived from an EMBL/GenBank/DDBJ whole genome shotgun (WGS) entry which is preliminary data.</text>
</comment>
<keyword evidence="1" id="KW-0472">Membrane</keyword>
<dbReference type="Proteomes" id="UP000322139">
    <property type="component" value="Unassembled WGS sequence"/>
</dbReference>
<name>A0A5D4RMI8_9BACI</name>
<feature type="transmembrane region" description="Helical" evidence="1">
    <location>
        <begin position="33"/>
        <end position="51"/>
    </location>
</feature>
<dbReference type="RefSeq" id="WP_148973023.1">
    <property type="nucleotide sequence ID" value="NZ_VTER01000001.1"/>
</dbReference>
<feature type="transmembrane region" description="Helical" evidence="1">
    <location>
        <begin position="77"/>
        <end position="98"/>
    </location>
</feature>
<reference evidence="2 3" key="1">
    <citation type="submission" date="2019-08" db="EMBL/GenBank/DDBJ databases">
        <title>Bacillus genomes from the desert of Cuatro Cienegas, Coahuila.</title>
        <authorList>
            <person name="Olmedo-Alvarez G."/>
        </authorList>
    </citation>
    <scope>NUCLEOTIDE SEQUENCE [LARGE SCALE GENOMIC DNA]</scope>
    <source>
        <strain evidence="2 3">CH446_14T</strain>
    </source>
</reference>
<evidence type="ECO:0000313" key="3">
    <source>
        <dbReference type="Proteomes" id="UP000322139"/>
    </source>
</evidence>
<keyword evidence="1" id="KW-0812">Transmembrane</keyword>
<sequence length="147" mass="16938">MMFFKILLILFSLSVSFYKIFLAFTADQGTAAFAIRLTAGIIMAILAWLVYKERHITRKQRLLIWQKKEAPRGMALYVFKWAIGWGILVGFIVFSSMAEFKENEDLFGEYLVYMSANILAGVIAGWLTWRNNQSETRNVSIMNEDCS</sequence>
<dbReference type="AlphaFoldDB" id="A0A5D4RMI8"/>
<evidence type="ECO:0000256" key="1">
    <source>
        <dbReference type="SAM" id="Phobius"/>
    </source>
</evidence>
<keyword evidence="1" id="KW-1133">Transmembrane helix</keyword>
<accession>A0A5D4RMI8</accession>
<gene>
    <name evidence="2" type="ORF">FZD51_00905</name>
</gene>
<feature type="transmembrane region" description="Helical" evidence="1">
    <location>
        <begin position="110"/>
        <end position="129"/>
    </location>
</feature>